<proteinExistence type="inferred from homology"/>
<keyword evidence="2 6" id="KW-0378">Hydrolase</keyword>
<dbReference type="GO" id="GO:0004525">
    <property type="term" value="F:ribonuclease III activity"/>
    <property type="evidence" value="ECO:0007669"/>
    <property type="project" value="UniProtKB-EC"/>
</dbReference>
<feature type="domain" description="AB hydrolase-1" evidence="5">
    <location>
        <begin position="6"/>
        <end position="221"/>
    </location>
</feature>
<name>A0AAJ6CJG4_9BASI</name>
<sequence>MAKDYGVPVYTLDLRNHGVSPHASSMSYMDMAKDLAQFFEEHKLSKHTLVGHSLGGKAVMALALSDLLPDNTLSHVVVVDIAPAEGSISPEFMHYTRTMLEIEKANLESRNEADKFLAKVEPNLGIRQFLLTNLTRTNDGLRFRNPLETLLNALDGIGQFPYEPQNDGQPAEKHWNGPTLFIKGKNSNYITQENLAICRSFFPNMTLKELSTGHWVQSEAPREFLRTVREFLE</sequence>
<comment type="catalytic activity">
    <reaction evidence="4">
        <text>a monoacylglycerol + H2O = glycerol + a fatty acid + H(+)</text>
        <dbReference type="Rhea" id="RHEA:15245"/>
        <dbReference type="ChEBI" id="CHEBI:15377"/>
        <dbReference type="ChEBI" id="CHEBI:15378"/>
        <dbReference type="ChEBI" id="CHEBI:17408"/>
        <dbReference type="ChEBI" id="CHEBI:17754"/>
        <dbReference type="ChEBI" id="CHEBI:28868"/>
    </reaction>
</comment>
<dbReference type="PANTHER" id="PTHR46118:SF4">
    <property type="entry name" value="PROTEIN ABHD11"/>
    <property type="match status" value="1"/>
</dbReference>
<dbReference type="SUPFAM" id="SSF53474">
    <property type="entry name" value="alpha/beta-Hydrolases"/>
    <property type="match status" value="1"/>
</dbReference>
<evidence type="ECO:0000259" key="5">
    <source>
        <dbReference type="Pfam" id="PF00561"/>
    </source>
</evidence>
<dbReference type="Gene3D" id="3.40.50.1820">
    <property type="entry name" value="alpha/beta hydrolase"/>
    <property type="match status" value="1"/>
</dbReference>
<evidence type="ECO:0000313" key="6">
    <source>
        <dbReference type="EMBL" id="WFC99836.1"/>
    </source>
</evidence>
<gene>
    <name evidence="6" type="ORF">MYAM1_002582</name>
</gene>
<dbReference type="EMBL" id="CP119945">
    <property type="protein sequence ID" value="WFC99836.1"/>
    <property type="molecule type" value="Genomic_DNA"/>
</dbReference>
<evidence type="ECO:0000256" key="3">
    <source>
        <dbReference type="ARBA" id="ARBA00047591"/>
    </source>
</evidence>
<organism evidence="6 7">
    <name type="scientific">Malassezia yamatoensis</name>
    <dbReference type="NCBI Taxonomy" id="253288"/>
    <lineage>
        <taxon>Eukaryota</taxon>
        <taxon>Fungi</taxon>
        <taxon>Dikarya</taxon>
        <taxon>Basidiomycota</taxon>
        <taxon>Ustilaginomycotina</taxon>
        <taxon>Malasseziomycetes</taxon>
        <taxon>Malasseziales</taxon>
        <taxon>Malasseziaceae</taxon>
        <taxon>Malassezia</taxon>
    </lineage>
</organism>
<dbReference type="GO" id="GO:0052689">
    <property type="term" value="F:carboxylic ester hydrolase activity"/>
    <property type="evidence" value="ECO:0007669"/>
    <property type="project" value="TreeGrafter"/>
</dbReference>
<evidence type="ECO:0000313" key="7">
    <source>
        <dbReference type="Proteomes" id="UP001219567"/>
    </source>
</evidence>
<keyword evidence="7" id="KW-1185">Reference proteome</keyword>
<comment type="catalytic activity">
    <reaction evidence="3">
        <text>a diacylglycerol + H2O = a monoacylglycerol + a fatty acid + H(+)</text>
        <dbReference type="Rhea" id="RHEA:32731"/>
        <dbReference type="ChEBI" id="CHEBI:15377"/>
        <dbReference type="ChEBI" id="CHEBI:15378"/>
        <dbReference type="ChEBI" id="CHEBI:17408"/>
        <dbReference type="ChEBI" id="CHEBI:18035"/>
        <dbReference type="ChEBI" id="CHEBI:28868"/>
    </reaction>
</comment>
<protein>
    <submittedName>
        <fullName evidence="6">Ribonuclease III</fullName>
        <ecNumber evidence="6">3.1.26.3</ecNumber>
    </submittedName>
</protein>
<dbReference type="PANTHER" id="PTHR46118">
    <property type="entry name" value="PROTEIN ABHD11"/>
    <property type="match status" value="1"/>
</dbReference>
<dbReference type="AlphaFoldDB" id="A0AAJ6CJG4"/>
<evidence type="ECO:0000256" key="1">
    <source>
        <dbReference type="ARBA" id="ARBA00008645"/>
    </source>
</evidence>
<evidence type="ECO:0000256" key="4">
    <source>
        <dbReference type="ARBA" id="ARBA00048461"/>
    </source>
</evidence>
<dbReference type="GO" id="GO:0005739">
    <property type="term" value="C:mitochondrion"/>
    <property type="evidence" value="ECO:0007669"/>
    <property type="project" value="TreeGrafter"/>
</dbReference>
<dbReference type="InterPro" id="IPR029058">
    <property type="entry name" value="AB_hydrolase_fold"/>
</dbReference>
<accession>A0AAJ6CJG4</accession>
<evidence type="ECO:0000256" key="2">
    <source>
        <dbReference type="ARBA" id="ARBA00022801"/>
    </source>
</evidence>
<comment type="similarity">
    <text evidence="1">Belongs to the AB hydrolase superfamily.</text>
</comment>
<dbReference type="InterPro" id="IPR000073">
    <property type="entry name" value="AB_hydrolase_1"/>
</dbReference>
<dbReference type="Proteomes" id="UP001219567">
    <property type="component" value="Chromosome 3"/>
</dbReference>
<dbReference type="Pfam" id="PF00561">
    <property type="entry name" value="Abhydrolase_1"/>
    <property type="match status" value="1"/>
</dbReference>
<reference evidence="6 7" key="1">
    <citation type="submission" date="2023-03" db="EMBL/GenBank/DDBJ databases">
        <title>Mating type loci evolution in Malassezia.</title>
        <authorList>
            <person name="Coelho M.A."/>
        </authorList>
    </citation>
    <scope>NUCLEOTIDE SEQUENCE [LARGE SCALE GENOMIC DNA]</scope>
    <source>
        <strain evidence="6 7">CBS 9725</strain>
    </source>
</reference>
<dbReference type="EC" id="3.1.26.3" evidence="6"/>